<dbReference type="InterPro" id="IPR002514">
    <property type="entry name" value="Transposase_8"/>
</dbReference>
<feature type="domain" description="Integrase catalytic" evidence="2">
    <location>
        <begin position="240"/>
        <end position="408"/>
    </location>
</feature>
<evidence type="ECO:0000313" key="4">
    <source>
        <dbReference type="Proteomes" id="UP000677898"/>
    </source>
</evidence>
<dbReference type="InterPro" id="IPR036397">
    <property type="entry name" value="RNaseH_sf"/>
</dbReference>
<dbReference type="Proteomes" id="UP000677898">
    <property type="component" value="Chromosome"/>
</dbReference>
<sequence length="411" mass="46443">MTISKPSHYVEPIEILTEPERRRRRTAQEKVAIVQETLVPGASVSAVARRHGVNANQVFGWRKQYQEGSLTAVKAGESVVPASELAAAVKEIRELQRLLGKKTLEVEILKEAVEWGRFKKPDCALALAAGGRPMKTVCDVLGVARSAVAVKQRRSPDWQDGRCARSTNDVELVAEIQTHVVDLPTYGYRRIWALLRRSRELTGAPCINHKRIYRVMRDQQLLLRRPGARRDRRRHDGRVAVDRSNQRWCSDGFEFRCDDGTPLRVTFALDCCDREAISWVATTGGHSGDVVRDVMLAAVEQRFGATQAEQCIEWLTDNGSAYTDHRTRSFARELGLEPLTTPVRSPQSNGMAESFVKTMKHDYVAYMEKPDAPTALSRLAIAFEHYNERHPHKALKYRSPREFRKTAASLT</sequence>
<name>A0ABX7ZD06_9RALS</name>
<dbReference type="InterPro" id="IPR025948">
    <property type="entry name" value="HTH-like_dom"/>
</dbReference>
<dbReference type="PANTHER" id="PTHR37936">
    <property type="entry name" value="TRANSPOSASE INSC FOR INSERTION ELEMENT IS2A-RELATED"/>
    <property type="match status" value="1"/>
</dbReference>
<dbReference type="SUPFAM" id="SSF48295">
    <property type="entry name" value="TrpR-like"/>
    <property type="match status" value="1"/>
</dbReference>
<dbReference type="Gene3D" id="1.10.10.10">
    <property type="entry name" value="Winged helix-like DNA-binding domain superfamily/Winged helix DNA-binding domain"/>
    <property type="match status" value="1"/>
</dbReference>
<dbReference type="Pfam" id="PF00665">
    <property type="entry name" value="rve"/>
    <property type="match status" value="1"/>
</dbReference>
<dbReference type="SUPFAM" id="SSF53098">
    <property type="entry name" value="Ribonuclease H-like"/>
    <property type="match status" value="1"/>
</dbReference>
<dbReference type="Pfam" id="PF13276">
    <property type="entry name" value="HTH_21"/>
    <property type="match status" value="1"/>
</dbReference>
<accession>A0ABX7ZD06</accession>
<evidence type="ECO:0000259" key="2">
    <source>
        <dbReference type="PROSITE" id="PS50994"/>
    </source>
</evidence>
<dbReference type="InterPro" id="IPR048020">
    <property type="entry name" value="Transpos_IS3"/>
</dbReference>
<comment type="similarity">
    <text evidence="1">Belongs to the transposase 8 family.</text>
</comment>
<proteinExistence type="inferred from homology"/>
<dbReference type="PROSITE" id="PS50994">
    <property type="entry name" value="INTEGRASE"/>
    <property type="match status" value="1"/>
</dbReference>
<reference evidence="3 4" key="1">
    <citation type="journal article" date="2021" name="Phytopathology">
        <title>Complete genome sequence of Ralstonia syzygii subsp. indonesiensis strain LLRS-1, isolated from wilted tobacco in China.</title>
        <authorList>
            <person name="Lu C.H."/>
            <person name="Li J.Y."/>
            <person name="Mi M.G."/>
            <person name="Lin Z.L."/>
            <person name="Jiang N."/>
            <person name="Gai X."/>
            <person name="Ma J.H."/>
            <person name="Lei L.P."/>
            <person name="Xia Z.Y."/>
        </authorList>
    </citation>
    <scope>NUCLEOTIDE SEQUENCE [LARGE SCALE GENOMIC DNA]</scope>
    <source>
        <strain evidence="3 4">LLRS-1</strain>
    </source>
</reference>
<dbReference type="InterPro" id="IPR012337">
    <property type="entry name" value="RNaseH-like_sf"/>
</dbReference>
<organism evidence="3 4">
    <name type="scientific">Ralstonia syzygii</name>
    <dbReference type="NCBI Taxonomy" id="28097"/>
    <lineage>
        <taxon>Bacteria</taxon>
        <taxon>Pseudomonadati</taxon>
        <taxon>Pseudomonadota</taxon>
        <taxon>Betaproteobacteria</taxon>
        <taxon>Burkholderiales</taxon>
        <taxon>Burkholderiaceae</taxon>
        <taxon>Ralstonia</taxon>
        <taxon>Ralstonia solanacearum species complex</taxon>
    </lineage>
</organism>
<dbReference type="EMBL" id="CP046729">
    <property type="protein sequence ID" value="QUP53195.1"/>
    <property type="molecule type" value="Genomic_DNA"/>
</dbReference>
<dbReference type="InterPro" id="IPR036388">
    <property type="entry name" value="WH-like_DNA-bd_sf"/>
</dbReference>
<dbReference type="InterPro" id="IPR010921">
    <property type="entry name" value="Trp_repressor/repl_initiator"/>
</dbReference>
<dbReference type="InterPro" id="IPR001584">
    <property type="entry name" value="Integrase_cat-core"/>
</dbReference>
<evidence type="ECO:0000256" key="1">
    <source>
        <dbReference type="ARBA" id="ARBA00009964"/>
    </source>
</evidence>
<protein>
    <submittedName>
        <fullName evidence="3">IS3 family transposase</fullName>
    </submittedName>
</protein>
<keyword evidence="4" id="KW-1185">Reference proteome</keyword>
<dbReference type="Pfam" id="PF01527">
    <property type="entry name" value="HTH_Tnp_1"/>
    <property type="match status" value="1"/>
</dbReference>
<dbReference type="NCBIfam" id="NF033516">
    <property type="entry name" value="transpos_IS3"/>
    <property type="match status" value="1"/>
</dbReference>
<gene>
    <name evidence="3" type="ORF">GO998_05160</name>
</gene>
<dbReference type="PANTHER" id="PTHR37936:SF3">
    <property type="entry name" value="TRANSPOSASE INSC FOR INSERTION ELEMENT IS2A-RELATED"/>
    <property type="match status" value="1"/>
</dbReference>
<dbReference type="Gene3D" id="3.30.420.10">
    <property type="entry name" value="Ribonuclease H-like superfamily/Ribonuclease H"/>
    <property type="match status" value="1"/>
</dbReference>
<evidence type="ECO:0000313" key="3">
    <source>
        <dbReference type="EMBL" id="QUP53195.1"/>
    </source>
</evidence>